<gene>
    <name evidence="1" type="ORF">IE53DRAFT_322148</name>
</gene>
<evidence type="ECO:0000313" key="2">
    <source>
        <dbReference type="Proteomes" id="UP000245626"/>
    </source>
</evidence>
<protein>
    <submittedName>
        <fullName evidence="1">Pkinase-domain-containing protein</fullName>
    </submittedName>
</protein>
<accession>A0ACD0NM42</accession>
<sequence>MLGSSSTSSTTTSSAQGTDDGTGLVSAVPVQISASSYTGETSHQAGGREFSATRGGKANGRGQGAGGGGGGYPPPNSGGGGGGGYGNGSGGAGGPPGGGGGGGGGGGRGPGKNRSNGRTSPAVNTIYQRLELVGRGAYGAVYRGKHVATGALVALKVVNLDTPEDDVSDIQREVALLSQLRETEQKNVVRYWGCWLKGPELWIVMDFAEGGSIRTLMKPGPIAERYAAIVVRETLVALAYLHRAGIIHRDIKAANILLTNTGRILLCDFGVAASSNTFHGKRSTFAGTPYWMAPEVVTDGRLYDQKADIWSLGITIYEMVTGNPPLADQEPMRVIMLIPKSKPPRLPVEGDFSPVMRDFVANCLNEEPRERPTAEELAKAKWMKGCAKAPVSILKELINAYNAWTKSGGMRMSLIGESLGVADADRLDAG</sequence>
<proteinExistence type="predicted"/>
<dbReference type="EMBL" id="KZ820645">
    <property type="protein sequence ID" value="PWN46898.1"/>
    <property type="molecule type" value="Genomic_DNA"/>
</dbReference>
<evidence type="ECO:0000313" key="1">
    <source>
        <dbReference type="EMBL" id="PWN46898.1"/>
    </source>
</evidence>
<reference evidence="1 2" key="1">
    <citation type="journal article" date="2018" name="Mol. Biol. Evol.">
        <title>Broad Genomic Sampling Reveals a Smut Pathogenic Ancestry of the Fungal Clade Ustilaginomycotina.</title>
        <authorList>
            <person name="Kijpornyongpan T."/>
            <person name="Mondo S.J."/>
            <person name="Barry K."/>
            <person name="Sandor L."/>
            <person name="Lee J."/>
            <person name="Lipzen A."/>
            <person name="Pangilinan J."/>
            <person name="LaButti K."/>
            <person name="Hainaut M."/>
            <person name="Henrissat B."/>
            <person name="Grigoriev I.V."/>
            <person name="Spatafora J.W."/>
            <person name="Aime M.C."/>
        </authorList>
    </citation>
    <scope>NUCLEOTIDE SEQUENCE [LARGE SCALE GENOMIC DNA]</scope>
    <source>
        <strain evidence="1 2">SA 807</strain>
    </source>
</reference>
<organism evidence="1 2">
    <name type="scientific">Violaceomyces palustris</name>
    <dbReference type="NCBI Taxonomy" id="1673888"/>
    <lineage>
        <taxon>Eukaryota</taxon>
        <taxon>Fungi</taxon>
        <taxon>Dikarya</taxon>
        <taxon>Basidiomycota</taxon>
        <taxon>Ustilaginomycotina</taxon>
        <taxon>Ustilaginomycetes</taxon>
        <taxon>Violaceomycetales</taxon>
        <taxon>Violaceomycetaceae</taxon>
        <taxon>Violaceomyces</taxon>
    </lineage>
</organism>
<keyword evidence="2" id="KW-1185">Reference proteome</keyword>
<name>A0ACD0NM42_9BASI</name>
<dbReference type="Proteomes" id="UP000245626">
    <property type="component" value="Unassembled WGS sequence"/>
</dbReference>